<keyword evidence="3 7" id="KW-0597">Phosphoprotein</keyword>
<feature type="coiled-coil region" evidence="8">
    <location>
        <begin position="88"/>
        <end position="115"/>
    </location>
</feature>
<dbReference type="InterPro" id="IPR001789">
    <property type="entry name" value="Sig_transdc_resp-reg_receiver"/>
</dbReference>
<evidence type="ECO:0000256" key="6">
    <source>
        <dbReference type="ARBA" id="ARBA00023163"/>
    </source>
</evidence>
<comment type="caution">
    <text evidence="13">The sequence shown here is derived from an EMBL/GenBank/DDBJ whole genome shotgun (WGS) entry which is preliminary data.</text>
</comment>
<evidence type="ECO:0000256" key="9">
    <source>
        <dbReference type="SAM" id="Phobius"/>
    </source>
</evidence>
<dbReference type="InterPro" id="IPR036097">
    <property type="entry name" value="HisK_dim/P_sf"/>
</dbReference>
<evidence type="ECO:0000256" key="3">
    <source>
        <dbReference type="ARBA" id="ARBA00022553"/>
    </source>
</evidence>
<evidence type="ECO:0000313" key="13">
    <source>
        <dbReference type="EMBL" id="MDO1445467.1"/>
    </source>
</evidence>
<dbReference type="SMART" id="SM00387">
    <property type="entry name" value="HATPase_c"/>
    <property type="match status" value="1"/>
</dbReference>
<keyword evidence="9" id="KW-1133">Transmembrane helix</keyword>
<dbReference type="SMART" id="SM00448">
    <property type="entry name" value="REC"/>
    <property type="match status" value="1"/>
</dbReference>
<proteinExistence type="predicted"/>
<name>A0ABT8R3Z5_9BACT</name>
<feature type="coiled-coil region" evidence="8">
    <location>
        <begin position="490"/>
        <end position="517"/>
    </location>
</feature>
<feature type="domain" description="HTH araC/xylS-type" evidence="10">
    <location>
        <begin position="533"/>
        <end position="632"/>
    </location>
</feature>
<accession>A0ABT8R3Z5</accession>
<dbReference type="Gene3D" id="1.10.10.60">
    <property type="entry name" value="Homeodomain-like"/>
    <property type="match status" value="2"/>
</dbReference>
<dbReference type="EC" id="2.7.13.3" evidence="2"/>
<dbReference type="SUPFAM" id="SSF52172">
    <property type="entry name" value="CheY-like"/>
    <property type="match status" value="1"/>
</dbReference>
<evidence type="ECO:0000259" key="11">
    <source>
        <dbReference type="PROSITE" id="PS50109"/>
    </source>
</evidence>
<sequence length="640" mass="72305">MKPLSIVVLLGSVVLTGFWCSSFGWFSLQFKHLATQPGLSYTYVNNMLQDRFLWLDARNGFIFFQPNMGWEYSLYALLAASILVLLIREIIRRERVKANAQIRQLEAEKRHELNQLKSHLFAAITHEFHTPLTLIKGTTEKLQHNYAHTAAKPDLDLIIRNSNQLLQLITQLLDLSRLEAGQLTLQLQPGELTRYVKLLGSAYTSLFESKKIAYHQQLPAGPCYVLFDPEKLEKLLGNLLSHVYACTPPQGQVQLSVTIVDKDNQHTDLHIHITATGMGIASGQLTGIFNQFQQADTPLTRAYEGASIGLAVVKELIALHRGKVWVEGVPDKENTVYIELPLDRCPVEAGMEPPAIHLPFYAAMVSTNGMEDKTAAPEIAKHSQKQLLLIEHNADLRYFISSHLAASYHVLTAENGQAGYHQALETMPDLIISDMLMPDMDGITLCHKLKTNEQTSHIPVLLLTSKADTESKWQELDTGADAYLVKPFQIPELEIRIKNLIEACARLQEKYTQHIQLNPQEVKLTSTDKRFLQKALAIVEANVANTEFDVEGFSKEIGMSRAHLHRKLTALTAQSPSEFIRHFRLKRAASLLLQHCGNVSEVAYLVGFSSLNYFTKCFREYYGQTPTEYQRNNIYSEEKK</sequence>
<dbReference type="Gene3D" id="3.40.50.2300">
    <property type="match status" value="1"/>
</dbReference>
<keyword evidence="9" id="KW-0812">Transmembrane</keyword>
<gene>
    <name evidence="13" type="ORF">Q0590_04350</name>
</gene>
<dbReference type="PRINTS" id="PR00032">
    <property type="entry name" value="HTHARAC"/>
</dbReference>
<dbReference type="CDD" id="cd00082">
    <property type="entry name" value="HisKA"/>
    <property type="match status" value="1"/>
</dbReference>
<dbReference type="InterPro" id="IPR009057">
    <property type="entry name" value="Homeodomain-like_sf"/>
</dbReference>
<dbReference type="InterPro" id="IPR003594">
    <property type="entry name" value="HATPase_dom"/>
</dbReference>
<keyword evidence="5" id="KW-0238">DNA-binding</keyword>
<dbReference type="SUPFAM" id="SSF46689">
    <property type="entry name" value="Homeodomain-like"/>
    <property type="match status" value="1"/>
</dbReference>
<feature type="domain" description="Response regulatory" evidence="12">
    <location>
        <begin position="386"/>
        <end position="501"/>
    </location>
</feature>
<dbReference type="Gene3D" id="1.10.287.130">
    <property type="match status" value="1"/>
</dbReference>
<dbReference type="Gene3D" id="3.30.565.10">
    <property type="entry name" value="Histidine kinase-like ATPase, C-terminal domain"/>
    <property type="match status" value="1"/>
</dbReference>
<reference evidence="13" key="1">
    <citation type="submission" date="2023-07" db="EMBL/GenBank/DDBJ databases">
        <title>The genome sequence of Rhodocytophaga aerolata KACC 12507.</title>
        <authorList>
            <person name="Zhang X."/>
        </authorList>
    </citation>
    <scope>NUCLEOTIDE SEQUENCE</scope>
    <source>
        <strain evidence="13">KACC 12507</strain>
    </source>
</reference>
<dbReference type="Proteomes" id="UP001168528">
    <property type="component" value="Unassembled WGS sequence"/>
</dbReference>
<evidence type="ECO:0000256" key="4">
    <source>
        <dbReference type="ARBA" id="ARBA00023015"/>
    </source>
</evidence>
<keyword evidence="9" id="KW-0472">Membrane</keyword>
<evidence type="ECO:0000256" key="5">
    <source>
        <dbReference type="ARBA" id="ARBA00023125"/>
    </source>
</evidence>
<organism evidence="13 14">
    <name type="scientific">Rhodocytophaga aerolata</name>
    <dbReference type="NCBI Taxonomy" id="455078"/>
    <lineage>
        <taxon>Bacteria</taxon>
        <taxon>Pseudomonadati</taxon>
        <taxon>Bacteroidota</taxon>
        <taxon>Cytophagia</taxon>
        <taxon>Cytophagales</taxon>
        <taxon>Rhodocytophagaceae</taxon>
        <taxon>Rhodocytophaga</taxon>
    </lineage>
</organism>
<keyword evidence="6" id="KW-0804">Transcription</keyword>
<dbReference type="PROSITE" id="PS50109">
    <property type="entry name" value="HIS_KIN"/>
    <property type="match status" value="1"/>
</dbReference>
<dbReference type="SMART" id="SM00388">
    <property type="entry name" value="HisKA"/>
    <property type="match status" value="1"/>
</dbReference>
<evidence type="ECO:0000313" key="14">
    <source>
        <dbReference type="Proteomes" id="UP001168528"/>
    </source>
</evidence>
<dbReference type="PANTHER" id="PTHR43547">
    <property type="entry name" value="TWO-COMPONENT HISTIDINE KINASE"/>
    <property type="match status" value="1"/>
</dbReference>
<evidence type="ECO:0000256" key="1">
    <source>
        <dbReference type="ARBA" id="ARBA00000085"/>
    </source>
</evidence>
<evidence type="ECO:0000256" key="2">
    <source>
        <dbReference type="ARBA" id="ARBA00012438"/>
    </source>
</evidence>
<dbReference type="InterPro" id="IPR018062">
    <property type="entry name" value="HTH_AraC-typ_CS"/>
</dbReference>
<dbReference type="PROSITE" id="PS50110">
    <property type="entry name" value="RESPONSE_REGULATORY"/>
    <property type="match status" value="1"/>
</dbReference>
<dbReference type="PROSITE" id="PS01124">
    <property type="entry name" value="HTH_ARAC_FAMILY_2"/>
    <property type="match status" value="1"/>
</dbReference>
<dbReference type="InterPro" id="IPR005467">
    <property type="entry name" value="His_kinase_dom"/>
</dbReference>
<keyword evidence="8" id="KW-0175">Coiled coil</keyword>
<keyword evidence="14" id="KW-1185">Reference proteome</keyword>
<dbReference type="EMBL" id="JAUKPO010000001">
    <property type="protein sequence ID" value="MDO1445467.1"/>
    <property type="molecule type" value="Genomic_DNA"/>
</dbReference>
<feature type="modified residue" description="4-aspartylphosphate" evidence="7">
    <location>
        <position position="434"/>
    </location>
</feature>
<evidence type="ECO:0000259" key="12">
    <source>
        <dbReference type="PROSITE" id="PS50110"/>
    </source>
</evidence>
<evidence type="ECO:0000256" key="7">
    <source>
        <dbReference type="PROSITE-ProRule" id="PRU00169"/>
    </source>
</evidence>
<dbReference type="Pfam" id="PF12833">
    <property type="entry name" value="HTH_18"/>
    <property type="match status" value="1"/>
</dbReference>
<dbReference type="SUPFAM" id="SSF47384">
    <property type="entry name" value="Homodimeric domain of signal transducing histidine kinase"/>
    <property type="match status" value="1"/>
</dbReference>
<feature type="transmembrane region" description="Helical" evidence="9">
    <location>
        <begin position="72"/>
        <end position="91"/>
    </location>
</feature>
<evidence type="ECO:0000259" key="10">
    <source>
        <dbReference type="PROSITE" id="PS01124"/>
    </source>
</evidence>
<feature type="domain" description="Histidine kinase" evidence="11">
    <location>
        <begin position="123"/>
        <end position="344"/>
    </location>
</feature>
<dbReference type="InterPro" id="IPR003661">
    <property type="entry name" value="HisK_dim/P_dom"/>
</dbReference>
<dbReference type="InterPro" id="IPR011006">
    <property type="entry name" value="CheY-like_superfamily"/>
</dbReference>
<dbReference type="Pfam" id="PF02518">
    <property type="entry name" value="HATPase_c"/>
    <property type="match status" value="1"/>
</dbReference>
<keyword evidence="4" id="KW-0805">Transcription regulation</keyword>
<dbReference type="RefSeq" id="WP_302036253.1">
    <property type="nucleotide sequence ID" value="NZ_JAUKPO010000001.1"/>
</dbReference>
<dbReference type="InterPro" id="IPR020449">
    <property type="entry name" value="Tscrpt_reg_AraC-type_HTH"/>
</dbReference>
<dbReference type="InterPro" id="IPR018060">
    <property type="entry name" value="HTH_AraC"/>
</dbReference>
<dbReference type="InterPro" id="IPR036890">
    <property type="entry name" value="HATPase_C_sf"/>
</dbReference>
<comment type="catalytic activity">
    <reaction evidence="1">
        <text>ATP + protein L-histidine = ADP + protein N-phospho-L-histidine.</text>
        <dbReference type="EC" id="2.7.13.3"/>
    </reaction>
</comment>
<evidence type="ECO:0000256" key="8">
    <source>
        <dbReference type="SAM" id="Coils"/>
    </source>
</evidence>
<dbReference type="PROSITE" id="PS00041">
    <property type="entry name" value="HTH_ARAC_FAMILY_1"/>
    <property type="match status" value="1"/>
</dbReference>
<dbReference type="Pfam" id="PF00512">
    <property type="entry name" value="HisKA"/>
    <property type="match status" value="1"/>
</dbReference>
<dbReference type="Pfam" id="PF00072">
    <property type="entry name" value="Response_reg"/>
    <property type="match status" value="1"/>
</dbReference>
<dbReference type="SUPFAM" id="SSF55874">
    <property type="entry name" value="ATPase domain of HSP90 chaperone/DNA topoisomerase II/histidine kinase"/>
    <property type="match status" value="1"/>
</dbReference>
<dbReference type="SMART" id="SM00342">
    <property type="entry name" value="HTH_ARAC"/>
    <property type="match status" value="1"/>
</dbReference>
<dbReference type="PANTHER" id="PTHR43547:SF2">
    <property type="entry name" value="HYBRID SIGNAL TRANSDUCTION HISTIDINE KINASE C"/>
    <property type="match status" value="1"/>
</dbReference>
<protein>
    <recommendedName>
        <fullName evidence="2">histidine kinase</fullName>
        <ecNumber evidence="2">2.7.13.3</ecNumber>
    </recommendedName>
</protein>